<sequence>MSETISRAVQVNGRGIATAFKGRRRSWAEVAERIARLAAGLQAEGLKKGDRVAMYAVNSDRYFEYFFAVAWAGGVFVPINIRLAPPEVQYWLDDSGSRFLFVDDAFLKVVQGLAGKLASVEKVFYAGEAEVPTGMGSYEGLIEGASPAAAVETAPDEMTAIYYTGGTTGRSKGVMLSQRNLLLNALQTMACIGMTPEDNYLHAAPMFHMADGVGSFSCALFAARNTIIPLFDPKLFIETMQAEKVSHALIVPTMVNMVLNHPDLEGADLSSWRILMYGASPMPEALIAMALKKLPHVRMWQAYGQTEAAPVLTLMPPDYHTMEGPLSGKLRAAGRAVPGLQVAILDPEDRELPRGEVGQICGRGDNVMMGYWKMPEQTAETLSSGWLHTGDGGYMDEDGFVFVVDRVKDMIVSGGENVYSAEVENAVYQHQAVAECAVIGIPSDQWGEQVHAVVRCKEGQTVDEAGLIAHCKTLIAGYKCPRSVSFVTEPLPLSGAGKILKRELRASYWEGQGRQVN</sequence>
<dbReference type="SUPFAM" id="SSF56801">
    <property type="entry name" value="Acetyl-CoA synthetase-like"/>
    <property type="match status" value="1"/>
</dbReference>
<evidence type="ECO:0000313" key="4">
    <source>
        <dbReference type="Proteomes" id="UP001595528"/>
    </source>
</evidence>
<dbReference type="Proteomes" id="UP001595528">
    <property type="component" value="Unassembled WGS sequence"/>
</dbReference>
<dbReference type="EC" id="6.2.1.3" evidence="3"/>
<dbReference type="InterPro" id="IPR000873">
    <property type="entry name" value="AMP-dep_synth/lig_dom"/>
</dbReference>
<dbReference type="PANTHER" id="PTHR43767">
    <property type="entry name" value="LONG-CHAIN-FATTY-ACID--COA LIGASE"/>
    <property type="match status" value="1"/>
</dbReference>
<dbReference type="InterPro" id="IPR042099">
    <property type="entry name" value="ANL_N_sf"/>
</dbReference>
<keyword evidence="4" id="KW-1185">Reference proteome</keyword>
<feature type="domain" description="AMP-dependent synthetase/ligase" evidence="1">
    <location>
        <begin position="9"/>
        <end position="372"/>
    </location>
</feature>
<dbReference type="NCBIfam" id="NF004837">
    <property type="entry name" value="PRK06187.1"/>
    <property type="match status" value="1"/>
</dbReference>
<dbReference type="InterPro" id="IPR050237">
    <property type="entry name" value="ATP-dep_AMP-bd_enzyme"/>
</dbReference>
<gene>
    <name evidence="3" type="ORF">ACFOGJ_03485</name>
</gene>
<dbReference type="RefSeq" id="WP_379898167.1">
    <property type="nucleotide sequence ID" value="NZ_JBHRTR010000009.1"/>
</dbReference>
<keyword evidence="3" id="KW-0436">Ligase</keyword>
<proteinExistence type="predicted"/>
<dbReference type="EMBL" id="JBHRTR010000009">
    <property type="protein sequence ID" value="MFC3226275.1"/>
    <property type="molecule type" value="Genomic_DNA"/>
</dbReference>
<dbReference type="Pfam" id="PF00501">
    <property type="entry name" value="AMP-binding"/>
    <property type="match status" value="1"/>
</dbReference>
<dbReference type="GO" id="GO:0004467">
    <property type="term" value="F:long-chain fatty acid-CoA ligase activity"/>
    <property type="evidence" value="ECO:0007669"/>
    <property type="project" value="UniProtKB-EC"/>
</dbReference>
<comment type="caution">
    <text evidence="3">The sequence shown here is derived from an EMBL/GenBank/DDBJ whole genome shotgun (WGS) entry which is preliminary data.</text>
</comment>
<dbReference type="Gene3D" id="3.30.300.30">
    <property type="match status" value="1"/>
</dbReference>
<dbReference type="Pfam" id="PF13193">
    <property type="entry name" value="AMP-binding_C"/>
    <property type="match status" value="1"/>
</dbReference>
<dbReference type="CDD" id="cd17631">
    <property type="entry name" value="FACL_FadD13-like"/>
    <property type="match status" value="1"/>
</dbReference>
<protein>
    <submittedName>
        <fullName evidence="3">Long-chain-fatty-acid--CoA ligase</fullName>
        <ecNumber evidence="3">6.2.1.3</ecNumber>
    </submittedName>
</protein>
<dbReference type="PANTHER" id="PTHR43767:SF1">
    <property type="entry name" value="NONRIBOSOMAL PEPTIDE SYNTHASE PES1 (EUROFUNG)-RELATED"/>
    <property type="match status" value="1"/>
</dbReference>
<name>A0ABV7KVU0_9PROT</name>
<reference evidence="4" key="1">
    <citation type="journal article" date="2019" name="Int. J. Syst. Evol. Microbiol.">
        <title>The Global Catalogue of Microorganisms (GCM) 10K type strain sequencing project: providing services to taxonomists for standard genome sequencing and annotation.</title>
        <authorList>
            <consortium name="The Broad Institute Genomics Platform"/>
            <consortium name="The Broad Institute Genome Sequencing Center for Infectious Disease"/>
            <person name="Wu L."/>
            <person name="Ma J."/>
        </authorList>
    </citation>
    <scope>NUCLEOTIDE SEQUENCE [LARGE SCALE GENOMIC DNA]</scope>
    <source>
        <strain evidence="4">KCTC 42964</strain>
    </source>
</reference>
<organism evidence="3 4">
    <name type="scientific">Marinibaculum pumilum</name>
    <dbReference type="NCBI Taxonomy" id="1766165"/>
    <lineage>
        <taxon>Bacteria</taxon>
        <taxon>Pseudomonadati</taxon>
        <taxon>Pseudomonadota</taxon>
        <taxon>Alphaproteobacteria</taxon>
        <taxon>Rhodospirillales</taxon>
        <taxon>Rhodospirillaceae</taxon>
        <taxon>Marinibaculum</taxon>
    </lineage>
</organism>
<evidence type="ECO:0000259" key="1">
    <source>
        <dbReference type="Pfam" id="PF00501"/>
    </source>
</evidence>
<dbReference type="PROSITE" id="PS00455">
    <property type="entry name" value="AMP_BINDING"/>
    <property type="match status" value="1"/>
</dbReference>
<feature type="domain" description="AMP-binding enzyme C-terminal" evidence="2">
    <location>
        <begin position="422"/>
        <end position="498"/>
    </location>
</feature>
<evidence type="ECO:0000259" key="2">
    <source>
        <dbReference type="Pfam" id="PF13193"/>
    </source>
</evidence>
<dbReference type="InterPro" id="IPR020845">
    <property type="entry name" value="AMP-binding_CS"/>
</dbReference>
<evidence type="ECO:0000313" key="3">
    <source>
        <dbReference type="EMBL" id="MFC3226275.1"/>
    </source>
</evidence>
<dbReference type="InterPro" id="IPR045851">
    <property type="entry name" value="AMP-bd_C_sf"/>
</dbReference>
<dbReference type="Gene3D" id="3.40.50.12780">
    <property type="entry name" value="N-terminal domain of ligase-like"/>
    <property type="match status" value="1"/>
</dbReference>
<dbReference type="InterPro" id="IPR025110">
    <property type="entry name" value="AMP-bd_C"/>
</dbReference>
<accession>A0ABV7KVU0</accession>